<name>A0AAW8UH77_9LACT</name>
<dbReference type="GO" id="GO:0003743">
    <property type="term" value="F:translation initiation factor activity"/>
    <property type="evidence" value="ECO:0007669"/>
    <property type="project" value="UniProtKB-KW"/>
</dbReference>
<dbReference type="AlphaFoldDB" id="A0AAW8UH77"/>
<dbReference type="GO" id="GO:0003677">
    <property type="term" value="F:DNA binding"/>
    <property type="evidence" value="ECO:0007669"/>
    <property type="project" value="InterPro"/>
</dbReference>
<dbReference type="CDD" id="cd00093">
    <property type="entry name" value="HTH_XRE"/>
    <property type="match status" value="1"/>
</dbReference>
<dbReference type="Proteomes" id="UP001250218">
    <property type="component" value="Unassembled WGS sequence"/>
</dbReference>
<proteinExistence type="predicted"/>
<dbReference type="Pfam" id="PF01381">
    <property type="entry name" value="HTH_3"/>
    <property type="match status" value="1"/>
</dbReference>
<dbReference type="EMBL" id="JARQDL010000008">
    <property type="protein sequence ID" value="MDT2946158.1"/>
    <property type="molecule type" value="Genomic_DNA"/>
</dbReference>
<gene>
    <name evidence="2" type="ORF">P7I04_08900</name>
</gene>
<dbReference type="Pfam" id="PF02486">
    <property type="entry name" value="Rep_trans"/>
    <property type="match status" value="1"/>
</dbReference>
<evidence type="ECO:0000313" key="2">
    <source>
        <dbReference type="EMBL" id="MDT2946158.1"/>
    </source>
</evidence>
<accession>A0AAW8UH77</accession>
<organism evidence="2 3">
    <name type="scientific">Lactococcus lactis</name>
    <dbReference type="NCBI Taxonomy" id="1358"/>
    <lineage>
        <taxon>Bacteria</taxon>
        <taxon>Bacillati</taxon>
        <taxon>Bacillota</taxon>
        <taxon>Bacilli</taxon>
        <taxon>Lactobacillales</taxon>
        <taxon>Streptococcaceae</taxon>
        <taxon>Lactococcus</taxon>
    </lineage>
</organism>
<dbReference type="Gene3D" id="1.10.260.40">
    <property type="entry name" value="lambda repressor-like DNA-binding domains"/>
    <property type="match status" value="1"/>
</dbReference>
<dbReference type="InterPro" id="IPR003491">
    <property type="entry name" value="REP-like_C"/>
</dbReference>
<dbReference type="InterPro" id="IPR010982">
    <property type="entry name" value="Lambda_DNA-bd_dom_sf"/>
</dbReference>
<dbReference type="InterPro" id="IPR001387">
    <property type="entry name" value="Cro/C1-type_HTH"/>
</dbReference>
<comment type="caution">
    <text evidence="2">The sequence shown here is derived from an EMBL/GenBank/DDBJ whole genome shotgun (WGS) entry which is preliminary data.</text>
</comment>
<reference evidence="2" key="1">
    <citation type="submission" date="2023-03" db="EMBL/GenBank/DDBJ databases">
        <authorList>
            <person name="Shen W."/>
            <person name="Cai J."/>
        </authorList>
    </citation>
    <scope>NUCLEOTIDE SEQUENCE</scope>
    <source>
        <strain evidence="2">Y37</strain>
    </source>
</reference>
<dbReference type="Pfam" id="PF18106">
    <property type="entry name" value="Rol_Rep_N"/>
    <property type="match status" value="1"/>
</dbReference>
<dbReference type="SUPFAM" id="SSF47413">
    <property type="entry name" value="lambda repressor-like DNA-binding domains"/>
    <property type="match status" value="1"/>
</dbReference>
<dbReference type="RefSeq" id="WP_311843615.1">
    <property type="nucleotide sequence ID" value="NZ_JARQCY010000003.1"/>
</dbReference>
<protein>
    <submittedName>
        <fullName evidence="2">Replication initiation factor domain-containing protein</fullName>
    </submittedName>
</protein>
<keyword evidence="2" id="KW-0648">Protein biosynthesis</keyword>
<keyword evidence="2" id="KW-0396">Initiation factor</keyword>
<dbReference type="PROSITE" id="PS50943">
    <property type="entry name" value="HTH_CROC1"/>
    <property type="match status" value="1"/>
</dbReference>
<sequence>MGLGCITCDLCLESEERTIELKDIRSSANVTQQFMADLLGISLVYYRKMENGDRPLSKQFEEKIRNSFFKKRESSTVFVGTNDYTNIRFQTLNVREVVSKILGLNVENFQLNEYNRYQYPFYISYGHINVYYHDKDIKAGVLIEMSGQACREMEYEFKYHQKQRTWYDFFNDCFLYANKKAPDNDDFVKITRFDLALDEQYNPQEGNFDLFKLLTSAREGRWNGRKQNYSAVLGGRRTKEGMINDGLTVYFGSKQTHLFFRFYEKDYERASQEMTSVEAIREMYGLRNRYEISMRKEISTDFIKRYIEKDFDLADEGVKIINDNLTFYDKGGNLDSEWYNMMGRMDAYHFTVRPEAPDLNRKYTWFERGGPVSTYLLLKKAEELTGESRLEEIFNEAELTERQEKFLKEFRMIRGANG</sequence>
<feature type="domain" description="HTH cro/C1-type" evidence="1">
    <location>
        <begin position="21"/>
        <end position="64"/>
    </location>
</feature>
<evidence type="ECO:0000313" key="3">
    <source>
        <dbReference type="Proteomes" id="UP001250218"/>
    </source>
</evidence>
<evidence type="ECO:0000259" key="1">
    <source>
        <dbReference type="PROSITE" id="PS50943"/>
    </source>
</evidence>
<dbReference type="InterPro" id="IPR040819">
    <property type="entry name" value="Rol_Rep_N"/>
</dbReference>